<reference evidence="2" key="1">
    <citation type="submission" date="2025-08" db="UniProtKB">
        <authorList>
            <consortium name="Ensembl"/>
        </authorList>
    </citation>
    <scope>IDENTIFICATION</scope>
</reference>
<reference evidence="2" key="2">
    <citation type="submission" date="2025-09" db="UniProtKB">
        <authorList>
            <consortium name="Ensembl"/>
        </authorList>
    </citation>
    <scope>IDENTIFICATION</scope>
</reference>
<feature type="domain" description="DUF4097" evidence="1">
    <location>
        <begin position="145"/>
        <end position="279"/>
    </location>
</feature>
<dbReference type="AlphaFoldDB" id="A0A8D2P1W1"/>
<dbReference type="PANTHER" id="PTHR34094">
    <property type="match status" value="1"/>
</dbReference>
<evidence type="ECO:0000259" key="1">
    <source>
        <dbReference type="Pfam" id="PF13349"/>
    </source>
</evidence>
<dbReference type="PANTHER" id="PTHR34094:SF1">
    <property type="entry name" value="PROTEIN FAM185A"/>
    <property type="match status" value="1"/>
</dbReference>
<sequence>MPGFPEGWGGWHTPVLPCLVLGCGAGWWSSKAHVFVLLSLIIYRWPQTPANLLPQNQSVSECPSKSDFFRSVANKILFILDLDIKTSGTGCVKIQKIECDNCKIETEKGTSVLQSIKSHKIDIRTNGGKVIGLGTLYGNTDICATEKGSVNIEKLQGTTINISTEDGLLKTKYLYAESASLSSESGDIMLGSVHGNTSLQTKGGSITVDSSDGSLKASTYHGTIDVYVSQLRKVDLKSQKGSITVKVPESLKAYLELSGRKVDVSSEIQLKETQSVSKDDHVALSGHMNQRDEKDKWIKADTQNGKVCLKSQSWIQSVKLRSS</sequence>
<evidence type="ECO:0000313" key="2">
    <source>
        <dbReference type="Ensembl" id="ENSZLMP00000005804.1"/>
    </source>
</evidence>
<dbReference type="Proteomes" id="UP000694401">
    <property type="component" value="Unassembled WGS sequence"/>
</dbReference>
<keyword evidence="3" id="KW-1185">Reference proteome</keyword>
<dbReference type="Pfam" id="PF13349">
    <property type="entry name" value="DUF4097"/>
    <property type="match status" value="1"/>
</dbReference>
<evidence type="ECO:0000313" key="3">
    <source>
        <dbReference type="Proteomes" id="UP000694401"/>
    </source>
</evidence>
<proteinExistence type="predicted"/>
<dbReference type="Gene3D" id="2.160.20.120">
    <property type="match status" value="1"/>
</dbReference>
<name>A0A8D2P1W1_ZOSLA</name>
<dbReference type="InterPro" id="IPR025164">
    <property type="entry name" value="Toastrack_DUF4097"/>
</dbReference>
<accession>A0A8D2P1W1</accession>
<dbReference type="Ensembl" id="ENSZLMT00000005982.1">
    <property type="protein sequence ID" value="ENSZLMP00000005804.1"/>
    <property type="gene ID" value="ENSZLMG00000004086.1"/>
</dbReference>
<protein>
    <submittedName>
        <fullName evidence="2">Family with sequence similarity 185 member A</fullName>
    </submittedName>
</protein>
<organism evidence="2 3">
    <name type="scientific">Zosterops lateralis melanops</name>
    <dbReference type="NCBI Taxonomy" id="1220523"/>
    <lineage>
        <taxon>Eukaryota</taxon>
        <taxon>Metazoa</taxon>
        <taxon>Chordata</taxon>
        <taxon>Craniata</taxon>
        <taxon>Vertebrata</taxon>
        <taxon>Euteleostomi</taxon>
        <taxon>Archelosauria</taxon>
        <taxon>Archosauria</taxon>
        <taxon>Dinosauria</taxon>
        <taxon>Saurischia</taxon>
        <taxon>Theropoda</taxon>
        <taxon>Coelurosauria</taxon>
        <taxon>Aves</taxon>
        <taxon>Neognathae</taxon>
        <taxon>Neoaves</taxon>
        <taxon>Telluraves</taxon>
        <taxon>Australaves</taxon>
        <taxon>Passeriformes</taxon>
        <taxon>Sylvioidea</taxon>
        <taxon>Zosteropidae</taxon>
        <taxon>Zosterops</taxon>
    </lineage>
</organism>